<proteinExistence type="predicted"/>
<keyword evidence="1" id="KW-1133">Transmembrane helix</keyword>
<feature type="transmembrane region" description="Helical" evidence="1">
    <location>
        <begin position="68"/>
        <end position="89"/>
    </location>
</feature>
<evidence type="ECO:0000313" key="3">
    <source>
        <dbReference type="Proteomes" id="UP000660110"/>
    </source>
</evidence>
<organism evidence="2 3">
    <name type="scientific">Halobacillus andaensis</name>
    <dbReference type="NCBI Taxonomy" id="1176239"/>
    <lineage>
        <taxon>Bacteria</taxon>
        <taxon>Bacillati</taxon>
        <taxon>Bacillota</taxon>
        <taxon>Bacilli</taxon>
        <taxon>Bacillales</taxon>
        <taxon>Bacillaceae</taxon>
        <taxon>Halobacillus</taxon>
    </lineage>
</organism>
<evidence type="ECO:0000313" key="2">
    <source>
        <dbReference type="EMBL" id="GGF24601.1"/>
    </source>
</evidence>
<feature type="transmembrane region" description="Helical" evidence="1">
    <location>
        <begin position="37"/>
        <end position="56"/>
    </location>
</feature>
<comment type="caution">
    <text evidence="2">The sequence shown here is derived from an EMBL/GenBank/DDBJ whole genome shotgun (WGS) entry which is preliminary data.</text>
</comment>
<name>A0A917EYF6_HALAA</name>
<protein>
    <submittedName>
        <fullName evidence="2">Uncharacterized protein</fullName>
    </submittedName>
</protein>
<keyword evidence="3" id="KW-1185">Reference proteome</keyword>
<keyword evidence="1" id="KW-0472">Membrane</keyword>
<evidence type="ECO:0000256" key="1">
    <source>
        <dbReference type="SAM" id="Phobius"/>
    </source>
</evidence>
<gene>
    <name evidence="2" type="ORF">GCM10010954_24370</name>
</gene>
<dbReference type="RefSeq" id="WP_188377795.1">
    <property type="nucleotide sequence ID" value="NZ_BMEL01000003.1"/>
</dbReference>
<accession>A0A917EYF6</accession>
<dbReference type="EMBL" id="BMEL01000003">
    <property type="protein sequence ID" value="GGF24601.1"/>
    <property type="molecule type" value="Genomic_DNA"/>
</dbReference>
<feature type="transmembrane region" description="Helical" evidence="1">
    <location>
        <begin position="12"/>
        <end position="31"/>
    </location>
</feature>
<sequence>MFKKIRESLSFINPLYIPMFSAVPVGLWLLLGNDNWQSTYLSLYILVIMFLIFTGSVEISSEEGKHQIFGYIYMTFGLLLSVVGLVRWLF</sequence>
<keyword evidence="1" id="KW-0812">Transmembrane</keyword>
<reference evidence="2" key="1">
    <citation type="journal article" date="2014" name="Int. J. Syst. Evol. Microbiol.">
        <title>Complete genome sequence of Corynebacterium casei LMG S-19264T (=DSM 44701T), isolated from a smear-ripened cheese.</title>
        <authorList>
            <consortium name="US DOE Joint Genome Institute (JGI-PGF)"/>
            <person name="Walter F."/>
            <person name="Albersmeier A."/>
            <person name="Kalinowski J."/>
            <person name="Ruckert C."/>
        </authorList>
    </citation>
    <scope>NUCLEOTIDE SEQUENCE</scope>
    <source>
        <strain evidence="2">CGMCC 1.12153</strain>
    </source>
</reference>
<dbReference type="AlphaFoldDB" id="A0A917EYF6"/>
<reference evidence="2" key="2">
    <citation type="submission" date="2020-09" db="EMBL/GenBank/DDBJ databases">
        <authorList>
            <person name="Sun Q."/>
            <person name="Zhou Y."/>
        </authorList>
    </citation>
    <scope>NUCLEOTIDE SEQUENCE</scope>
    <source>
        <strain evidence="2">CGMCC 1.12153</strain>
    </source>
</reference>
<dbReference type="Proteomes" id="UP000660110">
    <property type="component" value="Unassembled WGS sequence"/>
</dbReference>